<gene>
    <name evidence="2" type="ORF">TRAVEDRAFT_54424</name>
</gene>
<dbReference type="OrthoDB" id="10534952at2759"/>
<protein>
    <submittedName>
        <fullName evidence="2">Uncharacterized protein</fullName>
    </submittedName>
</protein>
<feature type="region of interest" description="Disordered" evidence="1">
    <location>
        <begin position="289"/>
        <end position="316"/>
    </location>
</feature>
<dbReference type="AlphaFoldDB" id="R7S6Y1"/>
<evidence type="ECO:0000313" key="2">
    <source>
        <dbReference type="EMBL" id="EIW51671.1"/>
    </source>
</evidence>
<proteinExistence type="predicted"/>
<dbReference type="RefSeq" id="XP_008045537.1">
    <property type="nucleotide sequence ID" value="XM_008047346.1"/>
</dbReference>
<evidence type="ECO:0000256" key="1">
    <source>
        <dbReference type="SAM" id="MobiDB-lite"/>
    </source>
</evidence>
<reference evidence="3" key="1">
    <citation type="journal article" date="2012" name="Science">
        <title>The Paleozoic origin of enzymatic lignin decomposition reconstructed from 31 fungal genomes.</title>
        <authorList>
            <person name="Floudas D."/>
            <person name="Binder M."/>
            <person name="Riley R."/>
            <person name="Barry K."/>
            <person name="Blanchette R.A."/>
            <person name="Henrissat B."/>
            <person name="Martinez A.T."/>
            <person name="Otillar R."/>
            <person name="Spatafora J.W."/>
            <person name="Yadav J.S."/>
            <person name="Aerts A."/>
            <person name="Benoit I."/>
            <person name="Boyd A."/>
            <person name="Carlson A."/>
            <person name="Copeland A."/>
            <person name="Coutinho P.M."/>
            <person name="de Vries R.P."/>
            <person name="Ferreira P."/>
            <person name="Findley K."/>
            <person name="Foster B."/>
            <person name="Gaskell J."/>
            <person name="Glotzer D."/>
            <person name="Gorecki P."/>
            <person name="Heitman J."/>
            <person name="Hesse C."/>
            <person name="Hori C."/>
            <person name="Igarashi K."/>
            <person name="Jurgens J.A."/>
            <person name="Kallen N."/>
            <person name="Kersten P."/>
            <person name="Kohler A."/>
            <person name="Kuees U."/>
            <person name="Kumar T.K.A."/>
            <person name="Kuo A."/>
            <person name="LaButti K."/>
            <person name="Larrondo L.F."/>
            <person name="Lindquist E."/>
            <person name="Ling A."/>
            <person name="Lombard V."/>
            <person name="Lucas S."/>
            <person name="Lundell T."/>
            <person name="Martin R."/>
            <person name="McLaughlin D.J."/>
            <person name="Morgenstern I."/>
            <person name="Morin E."/>
            <person name="Murat C."/>
            <person name="Nagy L.G."/>
            <person name="Nolan M."/>
            <person name="Ohm R.A."/>
            <person name="Patyshakuliyeva A."/>
            <person name="Rokas A."/>
            <person name="Ruiz-Duenas F.J."/>
            <person name="Sabat G."/>
            <person name="Salamov A."/>
            <person name="Samejima M."/>
            <person name="Schmutz J."/>
            <person name="Slot J.C."/>
            <person name="St John F."/>
            <person name="Stenlid J."/>
            <person name="Sun H."/>
            <person name="Sun S."/>
            <person name="Syed K."/>
            <person name="Tsang A."/>
            <person name="Wiebenga A."/>
            <person name="Young D."/>
            <person name="Pisabarro A."/>
            <person name="Eastwood D.C."/>
            <person name="Martin F."/>
            <person name="Cullen D."/>
            <person name="Grigoriev I.V."/>
            <person name="Hibbett D.S."/>
        </authorList>
    </citation>
    <scope>NUCLEOTIDE SEQUENCE [LARGE SCALE GENOMIC DNA]</scope>
    <source>
        <strain evidence="3">FP-101664</strain>
    </source>
</reference>
<dbReference type="Proteomes" id="UP000054317">
    <property type="component" value="Unassembled WGS sequence"/>
</dbReference>
<dbReference type="EMBL" id="JH711799">
    <property type="protein sequence ID" value="EIW51671.1"/>
    <property type="molecule type" value="Genomic_DNA"/>
</dbReference>
<feature type="region of interest" description="Disordered" evidence="1">
    <location>
        <begin position="343"/>
        <end position="519"/>
    </location>
</feature>
<feature type="compositionally biased region" description="Polar residues" evidence="1">
    <location>
        <begin position="453"/>
        <end position="462"/>
    </location>
</feature>
<dbReference type="GeneID" id="19417392"/>
<feature type="compositionally biased region" description="Basic and acidic residues" evidence="1">
    <location>
        <begin position="468"/>
        <end position="505"/>
    </location>
</feature>
<sequence>MSTPRSPSSLSNPASAVNPVDTDTIWNIHRRLSQLRKARNTDDFPPLLDIELLVGLAEAFLNAPSDSSLKSRFWAELLPKVDAALTKAFERSRSLLSPGASDEFVKIPTDIKGWIEEVVPIHVELIKDIVQQGRGKEAVLELLPVLQELKNVKDIPPENQDTLSDLVLALDRLLKSESQELSGDDYVIPPEENFMRILGVNNSDELRQLCEASGIFEYTSYNSEDMSQDDSDNRSILRRGGLYAAPPAPAAVPLSPPGTSAAAASAWPPVPRAPVPVAPGDGTMDMSVETNPATTYTDDSNMSLESTASTGTPAHSEVYEGTMDMSLASRSAAISVSEFDLSLDPRLDDTPAASPTPPSPGLRERTNMPPPSPRGRTAKGKEGVDPRTPSVSASGRESPVSSAGSQKSRSGSRTRAVRAPRGWGATPPLMHSTPAGLGAHPSQKGPGLMRTPSGLSHASSDASWPDFQKLRDTEDALAKERDEHEKSRQELARERQEREKREMEVKSLQAAVEKEKDERAKEVRSLQASIEKEADFFKALLQEKDKILQEKDKLIQEKDKLIQKEEERRESELNKLEGQVGLYKDMLALLKDQLKTAQKVQ</sequence>
<dbReference type="OMA" id="TIWNIHR"/>
<feature type="compositionally biased region" description="Low complexity" evidence="1">
    <location>
        <begin position="257"/>
        <end position="267"/>
    </location>
</feature>
<dbReference type="KEGG" id="tvs:TRAVEDRAFT_54424"/>
<feature type="region of interest" description="Disordered" evidence="1">
    <location>
        <begin position="253"/>
        <end position="275"/>
    </location>
</feature>
<accession>R7S6Y1</accession>
<name>R7S6Y1_TRAVS</name>
<feature type="compositionally biased region" description="Polar residues" evidence="1">
    <location>
        <begin position="289"/>
        <end position="313"/>
    </location>
</feature>
<organism evidence="2 3">
    <name type="scientific">Trametes versicolor (strain FP-101664)</name>
    <name type="common">White-rot fungus</name>
    <name type="synonym">Coriolus versicolor</name>
    <dbReference type="NCBI Taxonomy" id="717944"/>
    <lineage>
        <taxon>Eukaryota</taxon>
        <taxon>Fungi</taxon>
        <taxon>Dikarya</taxon>
        <taxon>Basidiomycota</taxon>
        <taxon>Agaricomycotina</taxon>
        <taxon>Agaricomycetes</taxon>
        <taxon>Polyporales</taxon>
        <taxon>Polyporaceae</taxon>
        <taxon>Trametes</taxon>
    </lineage>
</organism>
<keyword evidence="3" id="KW-1185">Reference proteome</keyword>
<evidence type="ECO:0000313" key="3">
    <source>
        <dbReference type="Proteomes" id="UP000054317"/>
    </source>
</evidence>